<keyword evidence="2" id="KW-1185">Reference proteome</keyword>
<reference evidence="1 2" key="1">
    <citation type="submission" date="2016-10" db="EMBL/GenBank/DDBJ databases">
        <authorList>
            <person name="de Groot N.N."/>
        </authorList>
    </citation>
    <scope>NUCLEOTIDE SEQUENCE [LARGE SCALE GENOMIC DNA]</scope>
    <source>
        <strain evidence="1 2">DSM 9990</strain>
    </source>
</reference>
<protein>
    <submittedName>
        <fullName evidence="1">Uncharacterized protein</fullName>
    </submittedName>
</protein>
<evidence type="ECO:0000313" key="1">
    <source>
        <dbReference type="EMBL" id="SFM99719.1"/>
    </source>
</evidence>
<dbReference type="STRING" id="39841.SAMN05660836_02262"/>
<evidence type="ECO:0000313" key="2">
    <source>
        <dbReference type="Proteomes" id="UP000199611"/>
    </source>
</evidence>
<accession>A0A1I4VEW1</accession>
<dbReference type="EMBL" id="FOUU01000009">
    <property type="protein sequence ID" value="SFM99719.1"/>
    <property type="molecule type" value="Genomic_DNA"/>
</dbReference>
<name>A0A1I4VEW1_9BACT</name>
<dbReference type="AlphaFoldDB" id="A0A1I4VEW1"/>
<proteinExistence type="predicted"/>
<sequence>MAAAYPRATSYALQYLEDLKHLIKAGTPRFVQDFLNLARTAGLEVRTIVVETAVNEAKMQEILATCLQSHACGLQRAFAREMERLSRRSEEVSPESWDRILTLLRTCLAAGFTVTGVEGDRLVLGNCDRRRINTFWKEGRLYRYGDRRRALLVRKILLVVGSPVRGGFTDWECLVDCDRHPNVGKDGRLCAGELRGRDLLAEDTVRAIVTAVEVPSLDSAYWRPGDGELEPASDPDVVEPPNCPRCGRPAEMALEERRVDVETFRTAHGRSVAVKIWRCAGCGWAELTPESQRLLEAERRALLEGYIPHSHCECCGCCTDTCYCSCCCSP</sequence>
<organism evidence="1 2">
    <name type="scientific">Thermodesulforhabdus norvegica</name>
    <dbReference type="NCBI Taxonomy" id="39841"/>
    <lineage>
        <taxon>Bacteria</taxon>
        <taxon>Pseudomonadati</taxon>
        <taxon>Thermodesulfobacteriota</taxon>
        <taxon>Syntrophobacteria</taxon>
        <taxon>Syntrophobacterales</taxon>
        <taxon>Thermodesulforhabdaceae</taxon>
        <taxon>Thermodesulforhabdus</taxon>
    </lineage>
</organism>
<dbReference type="Proteomes" id="UP000199611">
    <property type="component" value="Unassembled WGS sequence"/>
</dbReference>
<gene>
    <name evidence="1" type="ORF">SAMN05660836_02262</name>
</gene>
<dbReference type="RefSeq" id="WP_177193631.1">
    <property type="nucleotide sequence ID" value="NZ_FOUU01000009.1"/>
</dbReference>